<keyword evidence="3" id="KW-1185">Reference proteome</keyword>
<name>A0A392NKY6_9FABA</name>
<dbReference type="AlphaFoldDB" id="A0A392NKY6"/>
<sequence>MKLYLLERGLRSGSDFKKAVGIERVSSLDDFLDKAQRYIQYEEKEMAANMRRSKNYDEAGTSQGGGNSSQGGGEKKKQDKIREARPPPSKLTSYTPLNAPRERIMAEVSTAEFKKAGVSYGHVTENCVHLKDAIEFMILKGYLKHYVKEGENSDKGSTEAQIVATNNNNNNNNAAGEDSQNNMPVAFAISRHEDFVVPPEGEPNVLEDLNAHIDGSWENFPQAMMISGGGINNTTIGSVKRKFEELETACSANEINILEPKEGSTPLAFYKE</sequence>
<reference evidence="2 3" key="1">
    <citation type="journal article" date="2018" name="Front. Plant Sci.">
        <title>Red Clover (Trifolium pratense) and Zigzag Clover (T. medium) - A Picture of Genomic Similarities and Differences.</title>
        <authorList>
            <person name="Dluhosova J."/>
            <person name="Istvanek J."/>
            <person name="Nedelnik J."/>
            <person name="Repkova J."/>
        </authorList>
    </citation>
    <scope>NUCLEOTIDE SEQUENCE [LARGE SCALE GENOMIC DNA]</scope>
    <source>
        <strain evidence="3">cv. 10/8</strain>
        <tissue evidence="2">Leaf</tissue>
    </source>
</reference>
<comment type="caution">
    <text evidence="2">The sequence shown here is derived from an EMBL/GenBank/DDBJ whole genome shotgun (WGS) entry which is preliminary data.</text>
</comment>
<evidence type="ECO:0000256" key="1">
    <source>
        <dbReference type="SAM" id="MobiDB-lite"/>
    </source>
</evidence>
<dbReference type="EMBL" id="LXQA010042156">
    <property type="protein sequence ID" value="MCI00082.1"/>
    <property type="molecule type" value="Genomic_DNA"/>
</dbReference>
<feature type="non-terminal residue" evidence="2">
    <location>
        <position position="272"/>
    </location>
</feature>
<feature type="region of interest" description="Disordered" evidence="1">
    <location>
        <begin position="51"/>
        <end position="98"/>
    </location>
</feature>
<dbReference type="Proteomes" id="UP000265520">
    <property type="component" value="Unassembled WGS sequence"/>
</dbReference>
<evidence type="ECO:0000313" key="3">
    <source>
        <dbReference type="Proteomes" id="UP000265520"/>
    </source>
</evidence>
<organism evidence="2 3">
    <name type="scientific">Trifolium medium</name>
    <dbReference type="NCBI Taxonomy" id="97028"/>
    <lineage>
        <taxon>Eukaryota</taxon>
        <taxon>Viridiplantae</taxon>
        <taxon>Streptophyta</taxon>
        <taxon>Embryophyta</taxon>
        <taxon>Tracheophyta</taxon>
        <taxon>Spermatophyta</taxon>
        <taxon>Magnoliopsida</taxon>
        <taxon>eudicotyledons</taxon>
        <taxon>Gunneridae</taxon>
        <taxon>Pentapetalae</taxon>
        <taxon>rosids</taxon>
        <taxon>fabids</taxon>
        <taxon>Fabales</taxon>
        <taxon>Fabaceae</taxon>
        <taxon>Papilionoideae</taxon>
        <taxon>50 kb inversion clade</taxon>
        <taxon>NPAAA clade</taxon>
        <taxon>Hologalegina</taxon>
        <taxon>IRL clade</taxon>
        <taxon>Trifolieae</taxon>
        <taxon>Trifolium</taxon>
    </lineage>
</organism>
<proteinExistence type="predicted"/>
<evidence type="ECO:0000313" key="2">
    <source>
        <dbReference type="EMBL" id="MCI00082.1"/>
    </source>
</evidence>
<feature type="compositionally biased region" description="Basic and acidic residues" evidence="1">
    <location>
        <begin position="73"/>
        <end position="85"/>
    </location>
</feature>
<feature type="compositionally biased region" description="Gly residues" evidence="1">
    <location>
        <begin position="62"/>
        <end position="72"/>
    </location>
</feature>
<accession>A0A392NKY6</accession>
<protein>
    <submittedName>
        <fullName evidence="2">Uncharacterized protein</fullName>
    </submittedName>
</protein>